<evidence type="ECO:0000313" key="10">
    <source>
        <dbReference type="Proteomes" id="UP001163046"/>
    </source>
</evidence>
<keyword evidence="5 7" id="KW-0472">Membrane</keyword>
<evidence type="ECO:0000256" key="6">
    <source>
        <dbReference type="SAM" id="MobiDB-lite"/>
    </source>
</evidence>
<feature type="transmembrane region" description="Helical" evidence="7">
    <location>
        <begin position="53"/>
        <end position="70"/>
    </location>
</feature>
<dbReference type="GO" id="GO:0016491">
    <property type="term" value="F:oxidoreductase activity"/>
    <property type="evidence" value="ECO:0007669"/>
    <property type="project" value="TreeGrafter"/>
</dbReference>
<dbReference type="GO" id="GO:0016020">
    <property type="term" value="C:membrane"/>
    <property type="evidence" value="ECO:0007669"/>
    <property type="project" value="UniProtKB-SubCell"/>
</dbReference>
<dbReference type="Pfam" id="PF10520">
    <property type="entry name" value="Lipid_desat"/>
    <property type="match status" value="1"/>
</dbReference>
<sequence length="238" mass="26153">MVASQDAIDEGDQGYTDHSELKNVPDKLPGVAKAVNAQILAGGYTEGKRRVEIFSVISFIILSSVVLFFLCKNFKAIEVRTIIVAAVAGAVTADFFSGLVHWGADTWGSVDIPILGKAFIRPFREHHVDPTAITRHDVIETNGDNCMLTLPALSFITYKYVALDQDAIEASYGMNCFCFPWLSLSPLLTRSTSGLTLTSVCHCGYKNFRIGTLSYRESITVFTTFPLMRRTSVLQLVG</sequence>
<dbReference type="EMBL" id="MU825883">
    <property type="protein sequence ID" value="KAJ7384994.1"/>
    <property type="molecule type" value="Genomic_DNA"/>
</dbReference>
<organism evidence="9 10">
    <name type="scientific">Desmophyllum pertusum</name>
    <dbReference type="NCBI Taxonomy" id="174260"/>
    <lineage>
        <taxon>Eukaryota</taxon>
        <taxon>Metazoa</taxon>
        <taxon>Cnidaria</taxon>
        <taxon>Anthozoa</taxon>
        <taxon>Hexacorallia</taxon>
        <taxon>Scleractinia</taxon>
        <taxon>Caryophylliina</taxon>
        <taxon>Caryophylliidae</taxon>
        <taxon>Desmophyllum</taxon>
    </lineage>
</organism>
<dbReference type="Proteomes" id="UP001163046">
    <property type="component" value="Unassembled WGS sequence"/>
</dbReference>
<dbReference type="PANTHER" id="PTHR48177">
    <property type="entry name" value="TRANSMEMBRANE PROTEIN 189"/>
    <property type="match status" value="1"/>
</dbReference>
<reference evidence="9" key="1">
    <citation type="submission" date="2023-01" db="EMBL/GenBank/DDBJ databases">
        <title>Genome assembly of the deep-sea coral Lophelia pertusa.</title>
        <authorList>
            <person name="Herrera S."/>
            <person name="Cordes E."/>
        </authorList>
    </citation>
    <scope>NUCLEOTIDE SEQUENCE</scope>
    <source>
        <strain evidence="9">USNM1676648</strain>
        <tissue evidence="9">Polyp</tissue>
    </source>
</reference>
<dbReference type="AlphaFoldDB" id="A0A9W9ZPU3"/>
<evidence type="ECO:0000256" key="2">
    <source>
        <dbReference type="ARBA" id="ARBA00007620"/>
    </source>
</evidence>
<accession>A0A9W9ZPU3</accession>
<comment type="caution">
    <text evidence="9">The sequence shown here is derived from an EMBL/GenBank/DDBJ whole genome shotgun (WGS) entry which is preliminary data.</text>
</comment>
<keyword evidence="4 7" id="KW-1133">Transmembrane helix</keyword>
<dbReference type="InterPro" id="IPR019547">
    <property type="entry name" value="Lipid_desat"/>
</dbReference>
<name>A0A9W9ZPU3_9CNID</name>
<feature type="transmembrane region" description="Helical" evidence="7">
    <location>
        <begin position="82"/>
        <end position="104"/>
    </location>
</feature>
<dbReference type="InterPro" id="IPR052601">
    <property type="entry name" value="Plasmalogen_desaturase"/>
</dbReference>
<keyword evidence="3 7" id="KW-0812">Transmembrane</keyword>
<comment type="similarity">
    <text evidence="2">Belongs to the fatty acid desaturase CarF family.</text>
</comment>
<gene>
    <name evidence="9" type="ORF">OS493_018683</name>
</gene>
<evidence type="ECO:0000256" key="7">
    <source>
        <dbReference type="SAM" id="Phobius"/>
    </source>
</evidence>
<dbReference type="PANTHER" id="PTHR48177:SF1">
    <property type="entry name" value="PLASMANYLETHANOLAMINE DESATURASE 1"/>
    <property type="match status" value="1"/>
</dbReference>
<proteinExistence type="inferred from homology"/>
<feature type="domain" description="Lipid desaturase" evidence="8">
    <location>
        <begin position="91"/>
        <end position="180"/>
    </location>
</feature>
<evidence type="ECO:0000256" key="5">
    <source>
        <dbReference type="ARBA" id="ARBA00023136"/>
    </source>
</evidence>
<dbReference type="OrthoDB" id="5103at2759"/>
<protein>
    <recommendedName>
        <fullName evidence="8">Lipid desaturase domain-containing protein</fullName>
    </recommendedName>
</protein>
<evidence type="ECO:0000313" key="9">
    <source>
        <dbReference type="EMBL" id="KAJ7384994.1"/>
    </source>
</evidence>
<comment type="subcellular location">
    <subcellularLocation>
        <location evidence="1">Membrane</location>
        <topology evidence="1">Multi-pass membrane protein</topology>
    </subcellularLocation>
</comment>
<evidence type="ECO:0000256" key="1">
    <source>
        <dbReference type="ARBA" id="ARBA00004141"/>
    </source>
</evidence>
<evidence type="ECO:0000256" key="4">
    <source>
        <dbReference type="ARBA" id="ARBA00022989"/>
    </source>
</evidence>
<feature type="region of interest" description="Disordered" evidence="6">
    <location>
        <begin position="1"/>
        <end position="23"/>
    </location>
</feature>
<evidence type="ECO:0000256" key="3">
    <source>
        <dbReference type="ARBA" id="ARBA00022692"/>
    </source>
</evidence>
<keyword evidence="10" id="KW-1185">Reference proteome</keyword>
<evidence type="ECO:0000259" key="8">
    <source>
        <dbReference type="Pfam" id="PF10520"/>
    </source>
</evidence>